<evidence type="ECO:0000256" key="3">
    <source>
        <dbReference type="ARBA" id="ARBA00022744"/>
    </source>
</evidence>
<dbReference type="InterPro" id="IPR007951">
    <property type="entry name" value="KRTAP_PMG"/>
</dbReference>
<gene>
    <name evidence="6" type="ORF">mRhiFer1_007545</name>
</gene>
<evidence type="ECO:0000313" key="6">
    <source>
        <dbReference type="EMBL" id="KAF6384912.1"/>
    </source>
</evidence>
<evidence type="ECO:0000256" key="2">
    <source>
        <dbReference type="ARBA" id="ARBA00022737"/>
    </source>
</evidence>
<dbReference type="PANTHER" id="PTHR23260:SF7">
    <property type="entry name" value="KERATIN-ASSOCIATED PROTEIN 26-1"/>
    <property type="match status" value="1"/>
</dbReference>
<organism evidence="6 7">
    <name type="scientific">Rhinolophus ferrumequinum</name>
    <name type="common">Greater horseshoe bat</name>
    <dbReference type="NCBI Taxonomy" id="59479"/>
    <lineage>
        <taxon>Eukaryota</taxon>
        <taxon>Metazoa</taxon>
        <taxon>Chordata</taxon>
        <taxon>Craniata</taxon>
        <taxon>Vertebrata</taxon>
        <taxon>Euteleostomi</taxon>
        <taxon>Mammalia</taxon>
        <taxon>Eutheria</taxon>
        <taxon>Laurasiatheria</taxon>
        <taxon>Chiroptera</taxon>
        <taxon>Yinpterochiroptera</taxon>
        <taxon>Rhinolophoidea</taxon>
        <taxon>Rhinolophidae</taxon>
        <taxon>Rhinolophinae</taxon>
        <taxon>Rhinolophus</taxon>
    </lineage>
</organism>
<evidence type="ECO:0000256" key="5">
    <source>
        <dbReference type="RuleBase" id="RU369044"/>
    </source>
</evidence>
<dbReference type="PANTHER" id="PTHR23260">
    <property type="entry name" value="KERATIN ASSOCIATED PROTEIN 3-3-RELATED"/>
    <property type="match status" value="1"/>
</dbReference>
<evidence type="ECO:0000256" key="4">
    <source>
        <dbReference type="ARBA" id="ARBA00034495"/>
    </source>
</evidence>
<protein>
    <recommendedName>
        <fullName evidence="5">Keratin-associated protein</fullName>
    </recommendedName>
</protein>
<dbReference type="GO" id="GO:0005198">
    <property type="term" value="F:structural molecule activity"/>
    <property type="evidence" value="ECO:0007669"/>
    <property type="project" value="InterPro"/>
</dbReference>
<accession>A0A7J8AEJ0</accession>
<comment type="function">
    <text evidence="5">In the hair cortex, hair keratin intermediate filaments are embedded in an interfilamentous matrix, consisting of hair keratin-associated proteins (KRTAP), which are essential for the formation of a rigid and resistant hair shaft through their extensive disulfide bond cross-linking with abundant cysteine residues of hair keratins. The matrix proteins include the high-sulfur and high-glycine-tyrosine keratins.</text>
</comment>
<dbReference type="GO" id="GO:0005829">
    <property type="term" value="C:cytosol"/>
    <property type="evidence" value="ECO:0007669"/>
    <property type="project" value="UniProtKB-ARBA"/>
</dbReference>
<evidence type="ECO:0000256" key="1">
    <source>
        <dbReference type="ARBA" id="ARBA00011662"/>
    </source>
</evidence>
<dbReference type="Pfam" id="PF05287">
    <property type="entry name" value="PMG"/>
    <property type="match status" value="1"/>
</dbReference>
<comment type="similarity">
    <text evidence="4 5">Belongs to the PMG family.</text>
</comment>
<keyword evidence="2" id="KW-0677">Repeat</keyword>
<reference evidence="6 7" key="1">
    <citation type="journal article" date="2020" name="Nature">
        <title>Six reference-quality genomes reveal evolution of bat adaptations.</title>
        <authorList>
            <person name="Jebb D."/>
            <person name="Huang Z."/>
            <person name="Pippel M."/>
            <person name="Hughes G.M."/>
            <person name="Lavrichenko K."/>
            <person name="Devanna P."/>
            <person name="Winkler S."/>
            <person name="Jermiin L.S."/>
            <person name="Skirmuntt E.C."/>
            <person name="Katzourakis A."/>
            <person name="Burkitt-Gray L."/>
            <person name="Ray D.A."/>
            <person name="Sullivan K.A.M."/>
            <person name="Roscito J.G."/>
            <person name="Kirilenko B.M."/>
            <person name="Davalos L.M."/>
            <person name="Corthals A.P."/>
            <person name="Power M.L."/>
            <person name="Jones G."/>
            <person name="Ransome R.D."/>
            <person name="Dechmann D.K.N."/>
            <person name="Locatelli A.G."/>
            <person name="Puechmaille S.J."/>
            <person name="Fedrigo O."/>
            <person name="Jarvis E.D."/>
            <person name="Hiller M."/>
            <person name="Vernes S.C."/>
            <person name="Myers E.W."/>
            <person name="Teeling E.C."/>
        </authorList>
    </citation>
    <scope>NUCLEOTIDE SEQUENCE [LARGE SCALE GENOMIC DNA]</scope>
    <source>
        <strain evidence="6">MRhiFer1</strain>
        <tissue evidence="6">Lung</tissue>
    </source>
</reference>
<dbReference type="AlphaFoldDB" id="A0A7J8AEJ0"/>
<comment type="subunit">
    <text evidence="1 5">Interacts with hair keratins.</text>
</comment>
<evidence type="ECO:0000313" key="7">
    <source>
        <dbReference type="Proteomes" id="UP000585614"/>
    </source>
</evidence>
<keyword evidence="3 5" id="KW-0416">Keratin</keyword>
<name>A0A7J8AEJ0_RHIFE</name>
<dbReference type="EMBL" id="JACAGC010000002">
    <property type="protein sequence ID" value="KAF6384912.1"/>
    <property type="molecule type" value="Genomic_DNA"/>
</dbReference>
<dbReference type="InterPro" id="IPR007659">
    <property type="entry name" value="Keratin_matx"/>
</dbReference>
<sequence length="190" mass="20320">MTCPNSCSGNYNLGSLRNPCYIPLSSSNALCSTNVSREDVLCFPSRYQDGIWLMDNCQETCSEPTSCQSQNCEPSNCETSCCSSTAYYGPRPCQGTRFLPAASFTSSSCLPISCRPLSSMSNSCGPLSLLTYGCRPLGWMPCGAQPLSVVSSSLRPLHPLFSGCQPLTHVFSPCRPSCFALGGQELPCSS</sequence>
<dbReference type="OrthoDB" id="9617029at2759"/>
<comment type="caution">
    <text evidence="6">The sequence shown here is derived from an EMBL/GenBank/DDBJ whole genome shotgun (WGS) entry which is preliminary data.</text>
</comment>
<dbReference type="GO" id="GO:0045095">
    <property type="term" value="C:keratin filament"/>
    <property type="evidence" value="ECO:0007669"/>
    <property type="project" value="UniProtKB-UniRule"/>
</dbReference>
<dbReference type="Proteomes" id="UP000585614">
    <property type="component" value="Unassembled WGS sequence"/>
</dbReference>
<proteinExistence type="inferred from homology"/>